<dbReference type="CDD" id="cd04301">
    <property type="entry name" value="NAT_SF"/>
    <property type="match status" value="1"/>
</dbReference>
<dbReference type="PANTHER" id="PTHR43877">
    <property type="entry name" value="AMINOALKYLPHOSPHONATE N-ACETYLTRANSFERASE-RELATED-RELATED"/>
    <property type="match status" value="1"/>
</dbReference>
<dbReference type="AlphaFoldDB" id="A0A316F9Y6"/>
<dbReference type="RefSeq" id="WP_109765033.1">
    <property type="nucleotide sequence ID" value="NZ_QGGU01000016.1"/>
</dbReference>
<reference evidence="4 5" key="1">
    <citation type="submission" date="2018-05" db="EMBL/GenBank/DDBJ databases">
        <title>Genomic Encyclopedia of Type Strains, Phase IV (KMG-IV): sequencing the most valuable type-strain genomes for metagenomic binning, comparative biology and taxonomic classification.</title>
        <authorList>
            <person name="Goeker M."/>
        </authorList>
    </citation>
    <scope>NUCLEOTIDE SEQUENCE [LARGE SCALE GENOMIC DNA]</scope>
    <source>
        <strain evidence="4 5">DSM 25350</strain>
    </source>
</reference>
<dbReference type="InterPro" id="IPR050832">
    <property type="entry name" value="Bact_Acetyltransf"/>
</dbReference>
<evidence type="ECO:0000256" key="2">
    <source>
        <dbReference type="ARBA" id="ARBA00023315"/>
    </source>
</evidence>
<dbReference type="EMBL" id="QGGU01000016">
    <property type="protein sequence ID" value="PWK43598.1"/>
    <property type="molecule type" value="Genomic_DNA"/>
</dbReference>
<dbReference type="PROSITE" id="PS51186">
    <property type="entry name" value="GNAT"/>
    <property type="match status" value="1"/>
</dbReference>
<dbReference type="PANTHER" id="PTHR43877:SF2">
    <property type="entry name" value="AMINOALKYLPHOSPHONATE N-ACETYLTRANSFERASE-RELATED"/>
    <property type="match status" value="1"/>
</dbReference>
<dbReference type="Proteomes" id="UP000245790">
    <property type="component" value="Unassembled WGS sequence"/>
</dbReference>
<evidence type="ECO:0000256" key="1">
    <source>
        <dbReference type="ARBA" id="ARBA00022679"/>
    </source>
</evidence>
<proteinExistence type="predicted"/>
<dbReference type="InterPro" id="IPR000182">
    <property type="entry name" value="GNAT_dom"/>
</dbReference>
<comment type="caution">
    <text evidence="4">The sequence shown here is derived from an EMBL/GenBank/DDBJ whole genome shotgun (WGS) entry which is preliminary data.</text>
</comment>
<evidence type="ECO:0000313" key="4">
    <source>
        <dbReference type="EMBL" id="PWK43598.1"/>
    </source>
</evidence>
<gene>
    <name evidence="4" type="ORF">C8D97_11612</name>
</gene>
<keyword evidence="2" id="KW-0012">Acyltransferase</keyword>
<protein>
    <submittedName>
        <fullName evidence="4">GNAT family acetyltransferase</fullName>
    </submittedName>
</protein>
<evidence type="ECO:0000259" key="3">
    <source>
        <dbReference type="PROSITE" id="PS51186"/>
    </source>
</evidence>
<name>A0A316F9Y6_9GAMM</name>
<dbReference type="GO" id="GO:0016747">
    <property type="term" value="F:acyltransferase activity, transferring groups other than amino-acyl groups"/>
    <property type="evidence" value="ECO:0007669"/>
    <property type="project" value="InterPro"/>
</dbReference>
<dbReference type="SUPFAM" id="SSF55729">
    <property type="entry name" value="Acyl-CoA N-acyltransferases (Nat)"/>
    <property type="match status" value="1"/>
</dbReference>
<dbReference type="OrthoDB" id="9792929at2"/>
<accession>A0A316F9Y6</accession>
<sequence>MSDQLTIKPVTANELDKLADMFNEYRQFYKQPSDVSAGREFLKQRLEQNQSKAFIAELDDQPVGFIHLYPGFSSVHLKPIWTMNDLYVRSIARRKGVGFALLDAAKQMALDTGAIVIQLSTLQRNIAAQQVYESKGYRRDKTFYHYNLPLKP</sequence>
<organism evidence="4 5">
    <name type="scientific">Pleionea mediterranea</name>
    <dbReference type="NCBI Taxonomy" id="523701"/>
    <lineage>
        <taxon>Bacteria</taxon>
        <taxon>Pseudomonadati</taxon>
        <taxon>Pseudomonadota</taxon>
        <taxon>Gammaproteobacteria</taxon>
        <taxon>Oceanospirillales</taxon>
        <taxon>Pleioneaceae</taxon>
        <taxon>Pleionea</taxon>
    </lineage>
</organism>
<keyword evidence="1 4" id="KW-0808">Transferase</keyword>
<keyword evidence="5" id="KW-1185">Reference proteome</keyword>
<feature type="domain" description="N-acetyltransferase" evidence="3">
    <location>
        <begin position="5"/>
        <end position="152"/>
    </location>
</feature>
<evidence type="ECO:0000313" key="5">
    <source>
        <dbReference type="Proteomes" id="UP000245790"/>
    </source>
</evidence>
<dbReference type="Pfam" id="PF00583">
    <property type="entry name" value="Acetyltransf_1"/>
    <property type="match status" value="1"/>
</dbReference>
<dbReference type="Gene3D" id="3.40.630.30">
    <property type="match status" value="1"/>
</dbReference>
<dbReference type="InterPro" id="IPR016181">
    <property type="entry name" value="Acyl_CoA_acyltransferase"/>
</dbReference>